<dbReference type="OrthoDB" id="6103986at2759"/>
<dbReference type="InterPro" id="IPR012677">
    <property type="entry name" value="Nucleotide-bd_a/b_plait_sf"/>
</dbReference>
<dbReference type="PANTHER" id="PTHR12357:SF3">
    <property type="entry name" value="YTH DOMAIN-CONTAINING PROTEIN 1"/>
    <property type="match status" value="1"/>
</dbReference>
<dbReference type="SUPFAM" id="SSF54928">
    <property type="entry name" value="RNA-binding domain, RBD"/>
    <property type="match status" value="1"/>
</dbReference>
<dbReference type="InterPro" id="IPR045168">
    <property type="entry name" value="YTH_prot"/>
</dbReference>
<protein>
    <submittedName>
        <fullName evidence="3">YT521-B-like domain-containing protein</fullName>
    </submittedName>
</protein>
<dbReference type="Proteomes" id="UP000305067">
    <property type="component" value="Unassembled WGS sequence"/>
</dbReference>
<dbReference type="GO" id="GO:0005654">
    <property type="term" value="C:nucleoplasm"/>
    <property type="evidence" value="ECO:0007669"/>
    <property type="project" value="TreeGrafter"/>
</dbReference>
<dbReference type="GO" id="GO:1990247">
    <property type="term" value="F:N6-methyladenosine-containing RNA reader activity"/>
    <property type="evidence" value="ECO:0007669"/>
    <property type="project" value="TreeGrafter"/>
</dbReference>
<accession>A0A5C3Q7P7</accession>
<feature type="compositionally biased region" description="Gly residues" evidence="1">
    <location>
        <begin position="317"/>
        <end position="328"/>
    </location>
</feature>
<evidence type="ECO:0000313" key="4">
    <source>
        <dbReference type="Proteomes" id="UP000305067"/>
    </source>
</evidence>
<gene>
    <name evidence="3" type="ORF">BDV98DRAFT_514428</name>
</gene>
<dbReference type="InterPro" id="IPR035979">
    <property type="entry name" value="RBD_domain_sf"/>
</dbReference>
<feature type="compositionally biased region" description="Basic residues" evidence="1">
    <location>
        <begin position="329"/>
        <end position="339"/>
    </location>
</feature>
<dbReference type="Pfam" id="PF04146">
    <property type="entry name" value="YTH"/>
    <property type="match status" value="1"/>
</dbReference>
<organism evidence="3 4">
    <name type="scientific">Pterulicium gracile</name>
    <dbReference type="NCBI Taxonomy" id="1884261"/>
    <lineage>
        <taxon>Eukaryota</taxon>
        <taxon>Fungi</taxon>
        <taxon>Dikarya</taxon>
        <taxon>Basidiomycota</taxon>
        <taxon>Agaricomycotina</taxon>
        <taxon>Agaricomycetes</taxon>
        <taxon>Agaricomycetidae</taxon>
        <taxon>Agaricales</taxon>
        <taxon>Pleurotineae</taxon>
        <taxon>Pterulaceae</taxon>
        <taxon>Pterulicium</taxon>
    </lineage>
</organism>
<dbReference type="EMBL" id="ML178851">
    <property type="protein sequence ID" value="TFK97069.1"/>
    <property type="molecule type" value="Genomic_DNA"/>
</dbReference>
<dbReference type="Gene3D" id="3.30.70.330">
    <property type="match status" value="1"/>
</dbReference>
<dbReference type="GO" id="GO:0000398">
    <property type="term" value="P:mRNA splicing, via spliceosome"/>
    <property type="evidence" value="ECO:0007669"/>
    <property type="project" value="TreeGrafter"/>
</dbReference>
<evidence type="ECO:0000313" key="3">
    <source>
        <dbReference type="EMBL" id="TFK97069.1"/>
    </source>
</evidence>
<proteinExistence type="predicted"/>
<dbReference type="CDD" id="cd21134">
    <property type="entry name" value="YTH"/>
    <property type="match status" value="1"/>
</dbReference>
<feature type="domain" description="YTH" evidence="2">
    <location>
        <begin position="181"/>
        <end position="298"/>
    </location>
</feature>
<dbReference type="PANTHER" id="PTHR12357">
    <property type="entry name" value="YTH YT521-B HOMOLOGY DOMAIN-CONTAINING"/>
    <property type="match status" value="1"/>
</dbReference>
<dbReference type="Gene3D" id="3.10.590.10">
    <property type="entry name" value="ph1033 like domains"/>
    <property type="match status" value="1"/>
</dbReference>
<dbReference type="STRING" id="1884261.A0A5C3Q7P7"/>
<sequence>MRTPDGGGKGKKSHHPNPPAFRSEWVMWVGNVPSDSTHDELWQFFTRPEEVADQNDRGEGTSGGKPGAGIFLISRSSCAFVNLASEEQLDAAIFSFNGLSLRPHDPRVPKLVCRVRRREDDMRAGVGGQRGIGLHAKWLKEQQAMTRQDAAEPQRPRTISATSDTTTDDTNSSFLERYFPKRYFILKSLTQYDLDLSVTKGLWATQKHNEGVLDKAFRTSHDVYLIFGVNKSGEFYGCARPAGEWGESFRIEWIKTERLPFHRTKHLRNPWNHDREVKVSRDGTELEPTVGEALLREWDRFSAEVAGKQPAADGEGPSEGGGGGGGGGGRRRRGRGTND</sequence>
<feature type="region of interest" description="Disordered" evidence="1">
    <location>
        <begin position="143"/>
        <end position="168"/>
    </location>
</feature>
<dbReference type="GO" id="GO:0000381">
    <property type="term" value="P:regulation of alternative mRNA splicing, via spliceosome"/>
    <property type="evidence" value="ECO:0007669"/>
    <property type="project" value="TreeGrafter"/>
</dbReference>
<feature type="region of interest" description="Disordered" evidence="1">
    <location>
        <begin position="1"/>
        <end position="20"/>
    </location>
</feature>
<dbReference type="InterPro" id="IPR007275">
    <property type="entry name" value="YTH_domain"/>
</dbReference>
<evidence type="ECO:0000259" key="2">
    <source>
        <dbReference type="PROSITE" id="PS50882"/>
    </source>
</evidence>
<name>A0A5C3Q7P7_9AGAR</name>
<feature type="region of interest" description="Disordered" evidence="1">
    <location>
        <begin position="305"/>
        <end position="339"/>
    </location>
</feature>
<dbReference type="PROSITE" id="PS50882">
    <property type="entry name" value="YTH"/>
    <property type="match status" value="1"/>
</dbReference>
<keyword evidence="4" id="KW-1185">Reference proteome</keyword>
<dbReference type="GO" id="GO:0003729">
    <property type="term" value="F:mRNA binding"/>
    <property type="evidence" value="ECO:0007669"/>
    <property type="project" value="TreeGrafter"/>
</dbReference>
<feature type="compositionally biased region" description="Low complexity" evidence="1">
    <location>
        <begin position="158"/>
        <end position="168"/>
    </location>
</feature>
<reference evidence="3 4" key="1">
    <citation type="journal article" date="2019" name="Nat. Ecol. Evol.">
        <title>Megaphylogeny resolves global patterns of mushroom evolution.</title>
        <authorList>
            <person name="Varga T."/>
            <person name="Krizsan K."/>
            <person name="Foldi C."/>
            <person name="Dima B."/>
            <person name="Sanchez-Garcia M."/>
            <person name="Sanchez-Ramirez S."/>
            <person name="Szollosi G.J."/>
            <person name="Szarkandi J.G."/>
            <person name="Papp V."/>
            <person name="Albert L."/>
            <person name="Andreopoulos W."/>
            <person name="Angelini C."/>
            <person name="Antonin V."/>
            <person name="Barry K.W."/>
            <person name="Bougher N.L."/>
            <person name="Buchanan P."/>
            <person name="Buyck B."/>
            <person name="Bense V."/>
            <person name="Catcheside P."/>
            <person name="Chovatia M."/>
            <person name="Cooper J."/>
            <person name="Damon W."/>
            <person name="Desjardin D."/>
            <person name="Finy P."/>
            <person name="Geml J."/>
            <person name="Haridas S."/>
            <person name="Hughes K."/>
            <person name="Justo A."/>
            <person name="Karasinski D."/>
            <person name="Kautmanova I."/>
            <person name="Kiss B."/>
            <person name="Kocsube S."/>
            <person name="Kotiranta H."/>
            <person name="LaButti K.M."/>
            <person name="Lechner B.E."/>
            <person name="Liimatainen K."/>
            <person name="Lipzen A."/>
            <person name="Lukacs Z."/>
            <person name="Mihaltcheva S."/>
            <person name="Morgado L.N."/>
            <person name="Niskanen T."/>
            <person name="Noordeloos M.E."/>
            <person name="Ohm R.A."/>
            <person name="Ortiz-Santana B."/>
            <person name="Ovrebo C."/>
            <person name="Racz N."/>
            <person name="Riley R."/>
            <person name="Savchenko A."/>
            <person name="Shiryaev A."/>
            <person name="Soop K."/>
            <person name="Spirin V."/>
            <person name="Szebenyi C."/>
            <person name="Tomsovsky M."/>
            <person name="Tulloss R.E."/>
            <person name="Uehling J."/>
            <person name="Grigoriev I.V."/>
            <person name="Vagvolgyi C."/>
            <person name="Papp T."/>
            <person name="Martin F.M."/>
            <person name="Miettinen O."/>
            <person name="Hibbett D.S."/>
            <person name="Nagy L.G."/>
        </authorList>
    </citation>
    <scope>NUCLEOTIDE SEQUENCE [LARGE SCALE GENOMIC DNA]</scope>
    <source>
        <strain evidence="3 4">CBS 309.79</strain>
    </source>
</reference>
<evidence type="ECO:0000256" key="1">
    <source>
        <dbReference type="SAM" id="MobiDB-lite"/>
    </source>
</evidence>
<dbReference type="AlphaFoldDB" id="A0A5C3Q7P7"/>